<dbReference type="CDD" id="cd01335">
    <property type="entry name" value="Radical_SAM"/>
    <property type="match status" value="1"/>
</dbReference>
<dbReference type="SFLD" id="SFLDF00271">
    <property type="entry name" value="lipoyl_synthase"/>
    <property type="match status" value="1"/>
</dbReference>
<keyword evidence="5 8" id="KW-0408">Iron</keyword>
<feature type="binding site" evidence="8">
    <location>
        <position position="70"/>
    </location>
    <ligand>
        <name>[4Fe-4S] cluster</name>
        <dbReference type="ChEBI" id="CHEBI:49883"/>
        <label>2</label>
        <note>4Fe-4S-S-AdoMet</note>
    </ligand>
</feature>
<proteinExistence type="inferred from homology"/>
<dbReference type="RefSeq" id="WP_286336963.1">
    <property type="nucleotide sequence ID" value="NZ_AP027370.1"/>
</dbReference>
<dbReference type="EMBL" id="AP027370">
    <property type="protein sequence ID" value="BDY11747.1"/>
    <property type="molecule type" value="Genomic_DNA"/>
</dbReference>
<evidence type="ECO:0000313" key="11">
    <source>
        <dbReference type="Proteomes" id="UP001321445"/>
    </source>
</evidence>
<dbReference type="SFLD" id="SFLDS00029">
    <property type="entry name" value="Radical_SAM"/>
    <property type="match status" value="1"/>
</dbReference>
<dbReference type="SFLD" id="SFLDG01058">
    <property type="entry name" value="lipoyl_synthase_like"/>
    <property type="match status" value="1"/>
</dbReference>
<gene>
    <name evidence="8 10" type="primary">lipA</name>
    <name evidence="10" type="ORF">HCR_00590</name>
</gene>
<keyword evidence="8" id="KW-0963">Cytoplasm</keyword>
<dbReference type="InterPro" id="IPR058240">
    <property type="entry name" value="rSAM_sf"/>
</dbReference>
<comment type="function">
    <text evidence="8">Catalyzes the radical-mediated insertion of two sulfur atoms into the C-6 and C-8 positions of the octanoyl moiety bound to the lipoyl domains of lipoate-dependent enzymes, thereby converting the octanoylated domains into lipoylated derivatives.</text>
</comment>
<dbReference type="PIRSF" id="PIRSF005963">
    <property type="entry name" value="Lipoyl_synth"/>
    <property type="match status" value="1"/>
</dbReference>
<comment type="pathway">
    <text evidence="8">Protein modification; protein lipoylation via endogenous pathway; protein N(6)-(lipoyl)lysine from octanoyl-[acyl-carrier-protein]: step 2/2.</text>
</comment>
<evidence type="ECO:0000313" key="10">
    <source>
        <dbReference type="EMBL" id="BDY11747.1"/>
    </source>
</evidence>
<dbReference type="NCBIfam" id="NF009544">
    <property type="entry name" value="PRK12928.1"/>
    <property type="match status" value="1"/>
</dbReference>
<evidence type="ECO:0000256" key="5">
    <source>
        <dbReference type="ARBA" id="ARBA00023004"/>
    </source>
</evidence>
<evidence type="ECO:0000256" key="6">
    <source>
        <dbReference type="ARBA" id="ARBA00023014"/>
    </source>
</evidence>
<dbReference type="SMART" id="SM00729">
    <property type="entry name" value="Elp3"/>
    <property type="match status" value="1"/>
</dbReference>
<feature type="binding site" evidence="8">
    <location>
        <position position="42"/>
    </location>
    <ligand>
        <name>[4Fe-4S] cluster</name>
        <dbReference type="ChEBI" id="CHEBI:49883"/>
        <label>1</label>
    </ligand>
</feature>
<comment type="similarity">
    <text evidence="8">Belongs to the radical SAM superfamily. Lipoyl synthase family.</text>
</comment>
<keyword evidence="1 8" id="KW-0004">4Fe-4S</keyword>
<feature type="binding site" evidence="8">
    <location>
        <position position="67"/>
    </location>
    <ligand>
        <name>[4Fe-4S] cluster</name>
        <dbReference type="ChEBI" id="CHEBI:49883"/>
        <label>2</label>
        <note>4Fe-4S-S-AdoMet</note>
    </ligand>
</feature>
<keyword evidence="3 8" id="KW-0949">S-adenosyl-L-methionine</keyword>
<dbReference type="InterPro" id="IPR013785">
    <property type="entry name" value="Aldolase_TIM"/>
</dbReference>
<dbReference type="Pfam" id="PF04055">
    <property type="entry name" value="Radical_SAM"/>
    <property type="match status" value="1"/>
</dbReference>
<dbReference type="PROSITE" id="PS51918">
    <property type="entry name" value="RADICAL_SAM"/>
    <property type="match status" value="1"/>
</dbReference>
<evidence type="ECO:0000256" key="8">
    <source>
        <dbReference type="HAMAP-Rule" id="MF_00206"/>
    </source>
</evidence>
<comment type="catalytic activity">
    <reaction evidence="7 8">
        <text>[[Fe-S] cluster scaffold protein carrying a second [4Fe-4S](2+) cluster] + N(6)-octanoyl-L-lysyl-[protein] + 2 oxidized [2Fe-2S]-[ferredoxin] + 2 S-adenosyl-L-methionine + 4 H(+) = [[Fe-S] cluster scaffold protein] + N(6)-[(R)-dihydrolipoyl]-L-lysyl-[protein] + 4 Fe(3+) + 2 hydrogen sulfide + 2 5'-deoxyadenosine + 2 L-methionine + 2 reduced [2Fe-2S]-[ferredoxin]</text>
        <dbReference type="Rhea" id="RHEA:16585"/>
        <dbReference type="Rhea" id="RHEA-COMP:9928"/>
        <dbReference type="Rhea" id="RHEA-COMP:10000"/>
        <dbReference type="Rhea" id="RHEA-COMP:10001"/>
        <dbReference type="Rhea" id="RHEA-COMP:10475"/>
        <dbReference type="Rhea" id="RHEA-COMP:14568"/>
        <dbReference type="Rhea" id="RHEA-COMP:14569"/>
        <dbReference type="ChEBI" id="CHEBI:15378"/>
        <dbReference type="ChEBI" id="CHEBI:17319"/>
        <dbReference type="ChEBI" id="CHEBI:29034"/>
        <dbReference type="ChEBI" id="CHEBI:29919"/>
        <dbReference type="ChEBI" id="CHEBI:33722"/>
        <dbReference type="ChEBI" id="CHEBI:33737"/>
        <dbReference type="ChEBI" id="CHEBI:33738"/>
        <dbReference type="ChEBI" id="CHEBI:57844"/>
        <dbReference type="ChEBI" id="CHEBI:59789"/>
        <dbReference type="ChEBI" id="CHEBI:78809"/>
        <dbReference type="ChEBI" id="CHEBI:83100"/>
        <dbReference type="EC" id="2.8.1.8"/>
    </reaction>
</comment>
<keyword evidence="4 8" id="KW-0479">Metal-binding</keyword>
<feature type="binding site" evidence="8">
    <location>
        <position position="37"/>
    </location>
    <ligand>
        <name>[4Fe-4S] cluster</name>
        <dbReference type="ChEBI" id="CHEBI:49883"/>
        <label>1</label>
    </ligand>
</feature>
<keyword evidence="6 8" id="KW-0411">Iron-sulfur</keyword>
<dbReference type="NCBIfam" id="NF004019">
    <property type="entry name" value="PRK05481.1"/>
    <property type="match status" value="1"/>
</dbReference>
<dbReference type="Gene3D" id="3.20.20.70">
    <property type="entry name" value="Aldolase class I"/>
    <property type="match status" value="1"/>
</dbReference>
<sequence>MEKNLQKKPEWLQKKITPSMMREVETMIAGSGLHTICQEALCPNIAECFSKRVATFLILGHLCTRGCTFCNVTKKRPLPPDPDEPQRVAETVGQMGLRHVVVTSPTRDDLPDGGAGHFGQTVKAIKTLDPTIVVEILVPDFHEDEKAIETAARSGAEIVGHNIETIPRLYHIRKGADYERSLRVLKNLSSANPDIATKSGIMLGLGERKEEVLETMEDILKTGCRLLSIGQYLAPSRRHTPVVEFVEPALFDFYRQAGMAMGYRYIKSSPYTRSSYMAHEYLQTSQTFSY</sequence>
<comment type="cofactor">
    <cofactor evidence="8">
        <name>[4Fe-4S] cluster</name>
        <dbReference type="ChEBI" id="CHEBI:49883"/>
    </cofactor>
    <text evidence="8">Binds 2 [4Fe-4S] clusters per subunit. One cluster is coordinated with 3 cysteines and an exchangeable S-adenosyl-L-methionine.</text>
</comment>
<feature type="binding site" evidence="8">
    <location>
        <position position="63"/>
    </location>
    <ligand>
        <name>[4Fe-4S] cluster</name>
        <dbReference type="ChEBI" id="CHEBI:49883"/>
        <label>2</label>
        <note>4Fe-4S-S-AdoMet</note>
    </ligand>
</feature>
<keyword evidence="2 8" id="KW-0808">Transferase</keyword>
<dbReference type="InterPro" id="IPR006638">
    <property type="entry name" value="Elp3/MiaA/NifB-like_rSAM"/>
</dbReference>
<feature type="binding site" evidence="8">
    <location>
        <position position="275"/>
    </location>
    <ligand>
        <name>[4Fe-4S] cluster</name>
        <dbReference type="ChEBI" id="CHEBI:49883"/>
        <label>1</label>
    </ligand>
</feature>
<dbReference type="Proteomes" id="UP001321445">
    <property type="component" value="Chromosome"/>
</dbReference>
<evidence type="ECO:0000256" key="2">
    <source>
        <dbReference type="ARBA" id="ARBA00022679"/>
    </source>
</evidence>
<evidence type="ECO:0000256" key="3">
    <source>
        <dbReference type="ARBA" id="ARBA00022691"/>
    </source>
</evidence>
<feature type="domain" description="Radical SAM core" evidence="9">
    <location>
        <begin position="49"/>
        <end position="264"/>
    </location>
</feature>
<evidence type="ECO:0000256" key="7">
    <source>
        <dbReference type="ARBA" id="ARBA00047326"/>
    </source>
</evidence>
<feature type="binding site" evidence="8">
    <location>
        <position position="48"/>
    </location>
    <ligand>
        <name>[4Fe-4S] cluster</name>
        <dbReference type="ChEBI" id="CHEBI:49883"/>
        <label>1</label>
    </ligand>
</feature>
<dbReference type="PANTHER" id="PTHR10949:SF0">
    <property type="entry name" value="LIPOYL SYNTHASE, MITOCHONDRIAL"/>
    <property type="match status" value="1"/>
</dbReference>
<keyword evidence="11" id="KW-1185">Reference proteome</keyword>
<comment type="subcellular location">
    <subcellularLocation>
        <location evidence="8">Cytoplasm</location>
    </subcellularLocation>
</comment>
<evidence type="ECO:0000259" key="9">
    <source>
        <dbReference type="PROSITE" id="PS51918"/>
    </source>
</evidence>
<evidence type="ECO:0000256" key="1">
    <source>
        <dbReference type="ARBA" id="ARBA00022485"/>
    </source>
</evidence>
<reference evidence="10 11" key="1">
    <citation type="submission" date="2023-03" db="EMBL/GenBank/DDBJ databases">
        <title>Description of Hydrogenimonas sp. ISO32.</title>
        <authorList>
            <person name="Mino S."/>
            <person name="Fukazawa S."/>
            <person name="Sawabe T."/>
        </authorList>
    </citation>
    <scope>NUCLEOTIDE SEQUENCE [LARGE SCALE GENOMIC DNA]</scope>
    <source>
        <strain evidence="10 11">ISO32</strain>
    </source>
</reference>
<organism evidence="10 11">
    <name type="scientific">Hydrogenimonas cancrithermarum</name>
    <dbReference type="NCBI Taxonomy" id="2993563"/>
    <lineage>
        <taxon>Bacteria</taxon>
        <taxon>Pseudomonadati</taxon>
        <taxon>Campylobacterota</taxon>
        <taxon>Epsilonproteobacteria</taxon>
        <taxon>Campylobacterales</taxon>
        <taxon>Hydrogenimonadaceae</taxon>
        <taxon>Hydrogenimonas</taxon>
    </lineage>
</organism>
<dbReference type="EC" id="2.8.1.8" evidence="8"/>
<dbReference type="SUPFAM" id="SSF102114">
    <property type="entry name" value="Radical SAM enzymes"/>
    <property type="match status" value="1"/>
</dbReference>
<name>A0ABM8FK78_9BACT</name>
<dbReference type="InterPro" id="IPR007197">
    <property type="entry name" value="rSAM"/>
</dbReference>
<evidence type="ECO:0000256" key="4">
    <source>
        <dbReference type="ARBA" id="ARBA00022723"/>
    </source>
</evidence>
<dbReference type="InterPro" id="IPR003698">
    <property type="entry name" value="Lipoyl_synth"/>
</dbReference>
<accession>A0ABM8FK78</accession>
<protein>
    <recommendedName>
        <fullName evidence="8">Lipoyl synthase</fullName>
        <ecNumber evidence="8">2.8.1.8</ecNumber>
    </recommendedName>
    <alternativeName>
        <fullName evidence="8">Lip-syn</fullName>
        <shortName evidence="8">LS</shortName>
    </alternativeName>
    <alternativeName>
        <fullName evidence="8">Lipoate synthase</fullName>
    </alternativeName>
    <alternativeName>
        <fullName evidence="8">Lipoic acid synthase</fullName>
    </alternativeName>
    <alternativeName>
        <fullName evidence="8">Sulfur insertion protein LipA</fullName>
    </alternativeName>
</protein>
<dbReference type="HAMAP" id="MF_00206">
    <property type="entry name" value="Lipoyl_synth"/>
    <property type="match status" value="1"/>
</dbReference>
<dbReference type="NCBIfam" id="TIGR00510">
    <property type="entry name" value="lipA"/>
    <property type="match status" value="1"/>
</dbReference>
<dbReference type="PANTHER" id="PTHR10949">
    <property type="entry name" value="LIPOYL SYNTHASE"/>
    <property type="match status" value="1"/>
</dbReference>